<keyword evidence="3" id="KW-1185">Reference proteome</keyword>
<dbReference type="OrthoDB" id="5600064at2759"/>
<feature type="compositionally biased region" description="Low complexity" evidence="1">
    <location>
        <begin position="96"/>
        <end position="115"/>
    </location>
</feature>
<gene>
    <name evidence="2" type="ORF">AYI68_g2133</name>
</gene>
<protein>
    <submittedName>
        <fullName evidence="2">Uncharacterized protein</fullName>
    </submittedName>
</protein>
<dbReference type="Proteomes" id="UP000187455">
    <property type="component" value="Unassembled WGS sequence"/>
</dbReference>
<name>A0A1R0H3H1_9FUNG</name>
<dbReference type="EMBL" id="LSSL01000777">
    <property type="protein sequence ID" value="OLY83722.1"/>
    <property type="molecule type" value="Genomic_DNA"/>
</dbReference>
<reference evidence="2 3" key="1">
    <citation type="journal article" date="2016" name="Mol. Biol. Evol.">
        <title>Genome-Wide Survey of Gut Fungi (Harpellales) Reveals the First Horizontally Transferred Ubiquitin Gene from a Mosquito Host.</title>
        <authorList>
            <person name="Wang Y."/>
            <person name="White M.M."/>
            <person name="Kvist S."/>
            <person name="Moncalvo J.M."/>
        </authorList>
    </citation>
    <scope>NUCLEOTIDE SEQUENCE [LARGE SCALE GENOMIC DNA]</scope>
    <source>
        <strain evidence="2 3">ALG-7-W6</strain>
    </source>
</reference>
<accession>A0A1R0H3H1</accession>
<sequence length="1884" mass="215736">MSNKNLKFDLDHSNHLNKSRIQNGYFDSQIVENEYGSSYKIVMDRLQDSSSIDRIQSGFIEASKIIDENSKIDSEEHIIDVSDFVILSSKGVFSSNQPSQKNSSSNLNQQILSPNDSEDLENNNRLNKWMKYLAMPDMPNTFLIKEFPKETQKKEFLESLVNNRVGLHKSLWAIRIFGLTKAISKWANETVRLYFYRNDEFGKISLPLTDISRLMDGTLLIVKTLKEWISHNFGTLHDSSTPINGNSLVPDTNCLSNKFSIVENSILHLIRKSGDLGLDSPELSRNLGYLCEILCENELFSHQKLLNRLISCGDLDPKNHNIKARILDEILRISSSGSGSPEEPKMFERVKNNNLSSQNINTSDTKVPICFLPSHHSLEDSHKTLTEGSNLLSIIGKKLPFFSSYVGLFNFTPVENIPQDLTDIPISSKFSNKNLFDQNWTSPMPDDLSDLKLLGTCFDEATKKTLFSLSRSTIFNFFSSKLFNKITKDYVVKQVKVGLENWKVVTKPGVSLLNTRQLATLFSLYETSKSYGKLIDILDWLINSRCPNDYIEDLSYKYILMMFDKVYLYSKLSFIQNSLMDCCLFENNAMGSIKFNFDSLTTLKRFRKMCLQRKLHLEIDFETVLLIEDRFSSWKSEIQKRVMLQSLNSLILKNISSLDLHKIFFDNFNSAVIDASDVSLGTNHINKPGYSISNKLYSYKIFENSLIDLHSSLKKKFIGDYDYNFGYGYTSFNSQNSSHKKSEKQPNNPNSISQSQYKDISSSKSHALIELFIKTSLNSIESNYQEPNQEKYLLYQISSSVYKYLNFTLNLCGVDILGDELKKVLSNFISLILSPTTSNLSIELIRARAYWISITLIGNGLYEIENLLDIIIEKISAYSGIKNKSSCWPQILTMVNTLRILFINFDYSQNTISDATKDVNVNRPWLLVEIHQIGFAWSIVNPELTNSISKKLVKILYSISLIFNNLLTFAQQSNKLSHHKKTQDHSFYNKFSTEINFSLTSLYNCIGAFHSMGCNYIEEFKFSQNNISDNKYFLADYLDGIKNCSKYESKYSGINKNILVSFGIYEFLLNSQNLDKVLKQRLIIPHLLLNQSITNNTKYEGMNVWTNEIKPSILSFSGSTLAEVWHRSRASIGYWGLEINNTTIDSYKLLTIKCANTINSLYNYILLHFGSNSASIEDLQLGENAFKSLEFSIEEIPNCKDSFKYVKSIICIDEKRVSDFLVNTRLTCDKNNFHRSSDLNLHSLENYASEYLSTKIATLIFGEILSIYCFLEVKLLKDISELKSNLINPKDLEIQINQLTEIHLNKCHNYLTQIVPSLIKLFDNRIKLKILVLVSARLFGFVNREQKFFKDHLGKTGLFESHPSNGDSHIDIPIQFKNFSIFSSDLVNESFLPQLQQIVQISSTGLLSIFETCFLSLRKEFCDPKIEKLVSSHTDSFDLEDVNSIGNEIILVIGKPDDPTNICSSNEASKLPLTNFDETIAKEFSFFLELFLGHLLIFSRSSAFYLNSPMYSLFSLDTYGATDYIKTDGSGTSVKNNTPGSKSQVKDSDKLIEEADSNAYSLNSQARNEFRFNKSSSEIMTFIIFRTLASLLDVMKSDPQANMIDHWLLIMLAISTGSNFEKLNFGVINDLAKQMVCSREVLVGCRNMEPKSDPEKITSVNLPLEEILLVKNLWSVLEGNKQNSNPFGGSLTSYFDSEESFSRHDSKINGVEHGLNFLLQIYFDIVGILSDFQTQLHRKKTFPLLRKIQLEDLPITNFDFHGYILKEIEKRSAFGSDTEFSSLKSSNLAYLDSIEARYKSRISKYISKILPFKSENHYLEMKKNRFSGDCGMKFSSLDPINPWFLVDCLDYYDESDIRMEHWLLPLSKFNAKKRRLDTEYCYFE</sequence>
<feature type="region of interest" description="Disordered" evidence="1">
    <location>
        <begin position="736"/>
        <end position="756"/>
    </location>
</feature>
<proteinExistence type="predicted"/>
<evidence type="ECO:0000313" key="3">
    <source>
        <dbReference type="Proteomes" id="UP000187455"/>
    </source>
</evidence>
<feature type="compositionally biased region" description="Polar residues" evidence="1">
    <location>
        <begin position="745"/>
        <end position="756"/>
    </location>
</feature>
<feature type="region of interest" description="Disordered" evidence="1">
    <location>
        <begin position="96"/>
        <end position="119"/>
    </location>
</feature>
<dbReference type="STRING" id="133383.A0A1R0H3H1"/>
<comment type="caution">
    <text evidence="2">The sequence shown here is derived from an EMBL/GenBank/DDBJ whole genome shotgun (WGS) entry which is preliminary data.</text>
</comment>
<evidence type="ECO:0000256" key="1">
    <source>
        <dbReference type="SAM" id="MobiDB-lite"/>
    </source>
</evidence>
<organism evidence="2 3">
    <name type="scientific">Smittium mucronatum</name>
    <dbReference type="NCBI Taxonomy" id="133383"/>
    <lineage>
        <taxon>Eukaryota</taxon>
        <taxon>Fungi</taxon>
        <taxon>Fungi incertae sedis</taxon>
        <taxon>Zoopagomycota</taxon>
        <taxon>Kickxellomycotina</taxon>
        <taxon>Harpellomycetes</taxon>
        <taxon>Harpellales</taxon>
        <taxon>Legeriomycetaceae</taxon>
        <taxon>Smittium</taxon>
    </lineage>
</organism>
<evidence type="ECO:0000313" key="2">
    <source>
        <dbReference type="EMBL" id="OLY83722.1"/>
    </source>
</evidence>